<name>A0AAU0UQU9_9FIRM</name>
<evidence type="ECO:0000313" key="2">
    <source>
        <dbReference type="Proteomes" id="UP001329915"/>
    </source>
</evidence>
<keyword evidence="2" id="KW-1185">Reference proteome</keyword>
<dbReference type="AlphaFoldDB" id="A0AAU0UQU9"/>
<dbReference type="RefSeq" id="WP_366922013.1">
    <property type="nucleotide sequence ID" value="NZ_CP121694.1"/>
</dbReference>
<accession>A0AAU0UQU9</accession>
<organism evidence="1 2">
    <name type="scientific">Metallumcola ferriviriculae</name>
    <dbReference type="NCBI Taxonomy" id="3039180"/>
    <lineage>
        <taxon>Bacteria</taxon>
        <taxon>Bacillati</taxon>
        <taxon>Bacillota</taxon>
        <taxon>Clostridia</taxon>
        <taxon>Neomoorellales</taxon>
        <taxon>Desulfitibacteraceae</taxon>
        <taxon>Metallumcola</taxon>
    </lineage>
</organism>
<protein>
    <submittedName>
        <fullName evidence="1">Uncharacterized protein</fullName>
    </submittedName>
</protein>
<sequence length="80" mass="9390">MFGFKQIFMDSKVELKETEAGYALEFKGDKEELKKQLEALLAFVEFKKKASAAGMQGPHNHFKAMHERFVEMHKKHHYCK</sequence>
<dbReference type="EMBL" id="CP121694">
    <property type="protein sequence ID" value="WRO22604.1"/>
    <property type="molecule type" value="Genomic_DNA"/>
</dbReference>
<evidence type="ECO:0000313" key="1">
    <source>
        <dbReference type="EMBL" id="WRO22604.1"/>
    </source>
</evidence>
<dbReference type="KEGG" id="dbc:MFMK1_002441"/>
<dbReference type="Proteomes" id="UP001329915">
    <property type="component" value="Chromosome"/>
</dbReference>
<reference evidence="1 2" key="1">
    <citation type="submission" date="2023-04" db="EMBL/GenBank/DDBJ databases">
        <authorList>
            <person name="Hsu D."/>
        </authorList>
    </citation>
    <scope>NUCLEOTIDE SEQUENCE [LARGE SCALE GENOMIC DNA]</scope>
    <source>
        <strain evidence="1 2">MK1</strain>
    </source>
</reference>
<proteinExistence type="predicted"/>
<gene>
    <name evidence="1" type="ORF">MFMK1_002441</name>
</gene>